<protein>
    <submittedName>
        <fullName evidence="2">Uncharacterized protein</fullName>
    </submittedName>
</protein>
<keyword evidence="1" id="KW-0812">Transmembrane</keyword>
<dbReference type="EMBL" id="JXMS01000051">
    <property type="protein sequence ID" value="OBQ45747.1"/>
    <property type="molecule type" value="Genomic_DNA"/>
</dbReference>
<organism evidence="2 3">
    <name type="scientific">Halodesulfovibrio spirochaetisodalis</name>
    <dbReference type="NCBI Taxonomy" id="1560234"/>
    <lineage>
        <taxon>Bacteria</taxon>
        <taxon>Pseudomonadati</taxon>
        <taxon>Thermodesulfobacteriota</taxon>
        <taxon>Desulfovibrionia</taxon>
        <taxon>Desulfovibrionales</taxon>
        <taxon>Desulfovibrionaceae</taxon>
        <taxon>Halodesulfovibrio</taxon>
    </lineage>
</organism>
<dbReference type="Proteomes" id="UP000091979">
    <property type="component" value="Unassembled WGS sequence"/>
</dbReference>
<feature type="transmembrane region" description="Helical" evidence="1">
    <location>
        <begin position="60"/>
        <end position="80"/>
    </location>
</feature>
<keyword evidence="1" id="KW-0472">Membrane</keyword>
<feature type="transmembrane region" description="Helical" evidence="1">
    <location>
        <begin position="30"/>
        <end position="48"/>
    </location>
</feature>
<evidence type="ECO:0000313" key="2">
    <source>
        <dbReference type="EMBL" id="OBQ45747.1"/>
    </source>
</evidence>
<dbReference type="PATRIC" id="fig|1560234.3.peg.2890"/>
<feature type="transmembrane region" description="Helical" evidence="1">
    <location>
        <begin position="92"/>
        <end position="116"/>
    </location>
</feature>
<gene>
    <name evidence="2" type="ORF">SP90_16400</name>
</gene>
<dbReference type="AlphaFoldDB" id="A0A1B7X8S7"/>
<accession>A0A1B7X8S7</accession>
<evidence type="ECO:0000256" key="1">
    <source>
        <dbReference type="SAM" id="Phobius"/>
    </source>
</evidence>
<evidence type="ECO:0000313" key="3">
    <source>
        <dbReference type="Proteomes" id="UP000091979"/>
    </source>
</evidence>
<name>A0A1B7X8S7_9BACT</name>
<keyword evidence="3" id="KW-1185">Reference proteome</keyword>
<keyword evidence="1" id="KW-1133">Transmembrane helix</keyword>
<proteinExistence type="predicted"/>
<comment type="caution">
    <text evidence="2">The sequence shown here is derived from an EMBL/GenBank/DDBJ whole genome shotgun (WGS) entry which is preliminary data.</text>
</comment>
<reference evidence="2 3" key="1">
    <citation type="submission" date="2015-01" db="EMBL/GenBank/DDBJ databases">
        <title>Desulfovibrio sp. JC271 draft genome sequence.</title>
        <authorList>
            <person name="Shivani Y."/>
            <person name="Subhash Y."/>
            <person name="Sasikala C."/>
            <person name="Ramana C.V."/>
        </authorList>
    </citation>
    <scope>NUCLEOTIDE SEQUENCE [LARGE SCALE GENOMIC DNA]</scope>
    <source>
        <strain evidence="2 3">JC271</strain>
    </source>
</reference>
<dbReference type="RefSeq" id="WP_066858801.1">
    <property type="nucleotide sequence ID" value="NZ_JXMS01000051.1"/>
</dbReference>
<sequence>MKKKYSLLLLFLFISTPLFTIAFIPAHWWVLLNIVLFTVIITVTYNLEHRKQALSVPAQCGLIGGLVCFETVLWGCANFILTNTAISNTDTWQTLGALAGSGIAGIAAFAAIMTLLHNLQQKN</sequence>
<dbReference type="OrthoDB" id="9858885at2"/>